<keyword evidence="4" id="KW-1185">Reference proteome</keyword>
<evidence type="ECO:0000313" key="4">
    <source>
        <dbReference type="Proteomes" id="UP000053660"/>
    </source>
</evidence>
<protein>
    <recommendedName>
        <fullName evidence="5">L-Fucosyltransferase</fullName>
    </recommendedName>
</protein>
<keyword evidence="1" id="KW-0328">Glycosyltransferase</keyword>
<evidence type="ECO:0008006" key="5">
    <source>
        <dbReference type="Google" id="ProtNLM"/>
    </source>
</evidence>
<dbReference type="PANTHER" id="PTHR22898:SF3">
    <property type="entry name" value="ALPHA-1,2-FUCOSYLTRANSFERASE-RELATED"/>
    <property type="match status" value="1"/>
</dbReference>
<sequence length="219" mass="25692">MKWPFKLNLLQYDAEEATAKLARSCCDYVNPLTLAERKEKYLFLNMSFGQNPSYFKDYLTDVREILEFSDEMHKEGGELFWNFGDVKRNDHNFMCIHVRTTDFVRRHMATNMTNAVDAARDIARRKNISQYLIFGDNQDYMRNMSFLLTDNATSSDKVLISNFKDTMDFYASSELCSSFLMTAANSTFGWWLAFFARDQNSVFYLNDRILATNEMPTRD</sequence>
<dbReference type="EMBL" id="KN591907">
    <property type="protein sequence ID" value="KHJ81260.1"/>
    <property type="molecule type" value="Genomic_DNA"/>
</dbReference>
<evidence type="ECO:0000256" key="2">
    <source>
        <dbReference type="ARBA" id="ARBA00022679"/>
    </source>
</evidence>
<name>A0A0B1SDI0_OESDE</name>
<dbReference type="GO" id="GO:0008107">
    <property type="term" value="F:galactoside 2-alpha-L-fucosyltransferase activity"/>
    <property type="evidence" value="ECO:0007669"/>
    <property type="project" value="InterPro"/>
</dbReference>
<keyword evidence="2" id="KW-0808">Transferase</keyword>
<dbReference type="OrthoDB" id="5815225at2759"/>
<evidence type="ECO:0000313" key="3">
    <source>
        <dbReference type="EMBL" id="KHJ81260.1"/>
    </source>
</evidence>
<dbReference type="InterPro" id="IPR052501">
    <property type="entry name" value="Alpha-1-2_FucT"/>
</dbReference>
<dbReference type="PANTHER" id="PTHR22898">
    <property type="entry name" value="UNCHARACTERIZED GLYCOSOL TRANSFERASE-RELATED"/>
    <property type="match status" value="1"/>
</dbReference>
<gene>
    <name evidence="3" type="ORF">OESDEN_19054</name>
</gene>
<dbReference type="GO" id="GO:0005975">
    <property type="term" value="P:carbohydrate metabolic process"/>
    <property type="evidence" value="ECO:0007669"/>
    <property type="project" value="InterPro"/>
</dbReference>
<feature type="non-terminal residue" evidence="3">
    <location>
        <position position="219"/>
    </location>
</feature>
<dbReference type="Proteomes" id="UP000053660">
    <property type="component" value="Unassembled WGS sequence"/>
</dbReference>
<evidence type="ECO:0000256" key="1">
    <source>
        <dbReference type="ARBA" id="ARBA00022676"/>
    </source>
</evidence>
<reference evidence="3 4" key="1">
    <citation type="submission" date="2014-03" db="EMBL/GenBank/DDBJ databases">
        <title>Draft genome of the hookworm Oesophagostomum dentatum.</title>
        <authorList>
            <person name="Mitreva M."/>
        </authorList>
    </citation>
    <scope>NUCLEOTIDE SEQUENCE [LARGE SCALE GENOMIC DNA]</scope>
    <source>
        <strain evidence="3 4">OD-Hann</strain>
    </source>
</reference>
<organism evidence="3 4">
    <name type="scientific">Oesophagostomum dentatum</name>
    <name type="common">Nodular worm</name>
    <dbReference type="NCBI Taxonomy" id="61180"/>
    <lineage>
        <taxon>Eukaryota</taxon>
        <taxon>Metazoa</taxon>
        <taxon>Ecdysozoa</taxon>
        <taxon>Nematoda</taxon>
        <taxon>Chromadorea</taxon>
        <taxon>Rhabditida</taxon>
        <taxon>Rhabditina</taxon>
        <taxon>Rhabditomorpha</taxon>
        <taxon>Strongyloidea</taxon>
        <taxon>Strongylidae</taxon>
        <taxon>Oesophagostomum</taxon>
    </lineage>
</organism>
<proteinExistence type="predicted"/>
<dbReference type="InterPro" id="IPR002516">
    <property type="entry name" value="Glyco_trans_11"/>
</dbReference>
<dbReference type="GO" id="GO:0016020">
    <property type="term" value="C:membrane"/>
    <property type="evidence" value="ECO:0007669"/>
    <property type="project" value="InterPro"/>
</dbReference>
<accession>A0A0B1SDI0</accession>
<dbReference type="Pfam" id="PF01531">
    <property type="entry name" value="Glyco_transf_11"/>
    <property type="match status" value="1"/>
</dbReference>
<dbReference type="AlphaFoldDB" id="A0A0B1SDI0"/>